<reference evidence="6" key="1">
    <citation type="journal article" date="2015" name="PLoS Genet.">
        <title>The dynamic genome and transcriptome of the human fungal pathogen Blastomyces and close relative Emmonsia.</title>
        <authorList>
            <person name="Munoz J.F."/>
            <person name="Gauthier G.M."/>
            <person name="Desjardins C.A."/>
            <person name="Gallo J.E."/>
            <person name="Holder J."/>
            <person name="Sullivan T.D."/>
            <person name="Marty A.J."/>
            <person name="Carmen J.C."/>
            <person name="Chen Z."/>
            <person name="Ding L."/>
            <person name="Gujja S."/>
            <person name="Magrini V."/>
            <person name="Misas E."/>
            <person name="Mitreva M."/>
            <person name="Priest M."/>
            <person name="Saif S."/>
            <person name="Whiston E.A."/>
            <person name="Young S."/>
            <person name="Zeng Q."/>
            <person name="Goldman W.E."/>
            <person name="Mardis E.R."/>
            <person name="Taylor J.W."/>
            <person name="McEwen J.G."/>
            <person name="Clay O.K."/>
            <person name="Klein B.S."/>
            <person name="Cuomo C.A."/>
        </authorList>
    </citation>
    <scope>NUCLEOTIDE SEQUENCE [LARGE SCALE GENOMIC DNA]</scope>
    <source>
        <strain evidence="6">UAMH 139</strain>
    </source>
</reference>
<feature type="domain" description="Aldehyde dehydrogenase" evidence="4">
    <location>
        <begin position="27"/>
        <end position="199"/>
    </location>
</feature>
<dbReference type="GO" id="GO:0005737">
    <property type="term" value="C:cytoplasm"/>
    <property type="evidence" value="ECO:0007669"/>
    <property type="project" value="TreeGrafter"/>
</dbReference>
<dbReference type="PANTHER" id="PTHR43353:SF7">
    <property type="entry name" value="SUCCINATE SEMIALDEHYDE DEHYDROGENASE (EUROFUNG)"/>
    <property type="match status" value="1"/>
</dbReference>
<dbReference type="InterPro" id="IPR015590">
    <property type="entry name" value="Aldehyde_DH_dom"/>
</dbReference>
<comment type="pathway">
    <text evidence="1">Amino-acid degradation; 4-aminobutanoate degradation.</text>
</comment>
<dbReference type="Gene3D" id="3.40.605.10">
    <property type="entry name" value="Aldehyde Dehydrogenase, Chain A, domain 1"/>
    <property type="match status" value="2"/>
</dbReference>
<keyword evidence="3" id="KW-0560">Oxidoreductase</keyword>
<dbReference type="Gene3D" id="3.40.309.10">
    <property type="entry name" value="Aldehyde Dehydrogenase, Chain A, domain 2"/>
    <property type="match status" value="1"/>
</dbReference>
<sequence length="400" mass="43362">MAKQYQLPFQLDDPTLLHFDSFINNEWVTAADGSRFEVSDPGTSLPWASCPNNSAADVPKAVESSHAAFEQFKKVNPRIRAQLLMKWDGLIRDARSDLAKILTHETGKPIAEAYGEIDYALGFTWWFAGEAERIQGGIAVPSAANRRVFTIKQPIGVAAALIPWNFPIAMALRKAAAAFAAGCTMIVKPSPETPITTLACITANRIYVQSGVYEKFAQLLKERTSALVVGHGAKADTTMGPVTTPRSLDKAEGQVEDAVKLGGKVILGGGRKKDCGGGYFFEPTIIMDMKADMLISREETFAPIAALYKFETEEEAVKWANDTSMGLASYAFTKDVDRTWRMLENLEAGMIGLNTGNASAAESPFGGIKESGYGKESGKDVAVAEYLITKTGTFTLEGQY</sequence>
<dbReference type="Proteomes" id="UP000053573">
    <property type="component" value="Unassembled WGS sequence"/>
</dbReference>
<evidence type="ECO:0000313" key="6">
    <source>
        <dbReference type="Proteomes" id="UP000053573"/>
    </source>
</evidence>
<keyword evidence="6" id="KW-1185">Reference proteome</keyword>
<dbReference type="InterPro" id="IPR016163">
    <property type="entry name" value="Ald_DH_C"/>
</dbReference>
<gene>
    <name evidence="5" type="ORF">EMPG_12530</name>
</gene>
<dbReference type="GO" id="GO:0009450">
    <property type="term" value="P:gamma-aminobutyric acid catabolic process"/>
    <property type="evidence" value="ECO:0007669"/>
    <property type="project" value="TreeGrafter"/>
</dbReference>
<organism evidence="5 6">
    <name type="scientific">Blastomyces silverae</name>
    <dbReference type="NCBI Taxonomy" id="2060906"/>
    <lineage>
        <taxon>Eukaryota</taxon>
        <taxon>Fungi</taxon>
        <taxon>Dikarya</taxon>
        <taxon>Ascomycota</taxon>
        <taxon>Pezizomycotina</taxon>
        <taxon>Eurotiomycetes</taxon>
        <taxon>Eurotiomycetidae</taxon>
        <taxon>Onygenales</taxon>
        <taxon>Ajellomycetaceae</taxon>
        <taxon>Blastomyces</taxon>
    </lineage>
</organism>
<comment type="caution">
    <text evidence="5">The sequence shown here is derived from an EMBL/GenBank/DDBJ whole genome shotgun (WGS) entry which is preliminary data.</text>
</comment>
<dbReference type="AlphaFoldDB" id="A0A0H1BMW3"/>
<dbReference type="InterPro" id="IPR016162">
    <property type="entry name" value="Ald_DH_N"/>
</dbReference>
<proteinExistence type="inferred from homology"/>
<protein>
    <submittedName>
        <fullName evidence="5">Succinate-semialdehyde dehydrogenase</fullName>
    </submittedName>
</protein>
<name>A0A0H1BMW3_9EURO</name>
<dbReference type="FunFam" id="3.40.309.10:FF:000004">
    <property type="entry name" value="Succinate-semialdehyde dehydrogenase I"/>
    <property type="match status" value="1"/>
</dbReference>
<dbReference type="InterPro" id="IPR016161">
    <property type="entry name" value="Ald_DH/histidinol_DH"/>
</dbReference>
<evidence type="ECO:0000256" key="1">
    <source>
        <dbReference type="ARBA" id="ARBA00005176"/>
    </source>
</evidence>
<feature type="domain" description="Aldehyde dehydrogenase" evidence="4">
    <location>
        <begin position="200"/>
        <end position="391"/>
    </location>
</feature>
<evidence type="ECO:0000313" key="5">
    <source>
        <dbReference type="EMBL" id="KLJ12453.1"/>
    </source>
</evidence>
<comment type="similarity">
    <text evidence="2">Belongs to the aldehyde dehydrogenase family.</text>
</comment>
<dbReference type="Pfam" id="PF00171">
    <property type="entry name" value="Aldedh"/>
    <property type="match status" value="2"/>
</dbReference>
<dbReference type="SUPFAM" id="SSF53720">
    <property type="entry name" value="ALDH-like"/>
    <property type="match status" value="1"/>
</dbReference>
<evidence type="ECO:0000259" key="4">
    <source>
        <dbReference type="Pfam" id="PF00171"/>
    </source>
</evidence>
<dbReference type="OrthoDB" id="310895at2759"/>
<dbReference type="FunFam" id="3.40.605.10:FF:000063">
    <property type="entry name" value="Succinate-semialdehyde dehydrogenase, mitochondrial"/>
    <property type="match status" value="1"/>
</dbReference>
<evidence type="ECO:0000256" key="2">
    <source>
        <dbReference type="ARBA" id="ARBA00009986"/>
    </source>
</evidence>
<dbReference type="STRING" id="2060906.A0A0H1BMW3"/>
<dbReference type="EMBL" id="LDEV01000904">
    <property type="protein sequence ID" value="KLJ12453.1"/>
    <property type="molecule type" value="Genomic_DNA"/>
</dbReference>
<dbReference type="InterPro" id="IPR050740">
    <property type="entry name" value="Aldehyde_DH_Superfamily"/>
</dbReference>
<accession>A0A0H1BMW3</accession>
<dbReference type="GO" id="GO:0004777">
    <property type="term" value="F:succinate-semialdehyde dehydrogenase (NAD+) activity"/>
    <property type="evidence" value="ECO:0007669"/>
    <property type="project" value="TreeGrafter"/>
</dbReference>
<evidence type="ECO:0000256" key="3">
    <source>
        <dbReference type="ARBA" id="ARBA00023002"/>
    </source>
</evidence>
<dbReference type="PANTHER" id="PTHR43353">
    <property type="entry name" value="SUCCINATE-SEMIALDEHYDE DEHYDROGENASE, MITOCHONDRIAL"/>
    <property type="match status" value="1"/>
</dbReference>